<accession>A0AC58U3U3</accession>
<dbReference type="Proteomes" id="UP000790787">
    <property type="component" value="Chromosome 3"/>
</dbReference>
<dbReference type="RefSeq" id="XP_075104148.1">
    <property type="nucleotide sequence ID" value="XM_075248047.1"/>
</dbReference>
<gene>
    <name evidence="2" type="primary">LOC142178469</name>
</gene>
<reference evidence="1" key="1">
    <citation type="journal article" date="2014" name="Nat. Commun.">
        <title>The tobacco genome sequence and its comparison with those of tomato and potato.</title>
        <authorList>
            <person name="Sierro N."/>
            <person name="Battey J.N."/>
            <person name="Ouadi S."/>
            <person name="Bakaher N."/>
            <person name="Bovet L."/>
            <person name="Willig A."/>
            <person name="Goepfert S."/>
            <person name="Peitsch M.C."/>
            <person name="Ivanov N.V."/>
        </authorList>
    </citation>
    <scope>NUCLEOTIDE SEQUENCE [LARGE SCALE GENOMIC DNA]</scope>
</reference>
<organism evidence="1 2">
    <name type="scientific">Nicotiana tabacum</name>
    <name type="common">Common tobacco</name>
    <dbReference type="NCBI Taxonomy" id="4097"/>
    <lineage>
        <taxon>Eukaryota</taxon>
        <taxon>Viridiplantae</taxon>
        <taxon>Streptophyta</taxon>
        <taxon>Embryophyta</taxon>
        <taxon>Tracheophyta</taxon>
        <taxon>Spermatophyta</taxon>
        <taxon>Magnoliopsida</taxon>
        <taxon>eudicotyledons</taxon>
        <taxon>Gunneridae</taxon>
        <taxon>Pentapetalae</taxon>
        <taxon>asterids</taxon>
        <taxon>lamiids</taxon>
        <taxon>Solanales</taxon>
        <taxon>Solanaceae</taxon>
        <taxon>Nicotianoideae</taxon>
        <taxon>Nicotianeae</taxon>
        <taxon>Nicotiana</taxon>
    </lineage>
</organism>
<proteinExistence type="predicted"/>
<name>A0AC58U3U3_TOBAC</name>
<evidence type="ECO:0000313" key="1">
    <source>
        <dbReference type="Proteomes" id="UP000790787"/>
    </source>
</evidence>
<evidence type="ECO:0000313" key="2">
    <source>
        <dbReference type="RefSeq" id="XP_075104148.1"/>
    </source>
</evidence>
<protein>
    <submittedName>
        <fullName evidence="2">Uncharacterized protein LOC142178469</fullName>
    </submittedName>
</protein>
<reference evidence="2" key="2">
    <citation type="submission" date="2025-08" db="UniProtKB">
        <authorList>
            <consortium name="RefSeq"/>
        </authorList>
    </citation>
    <scope>IDENTIFICATION</scope>
    <source>
        <tissue evidence="2">Leaf</tissue>
    </source>
</reference>
<sequence>MNNLNCNLDTNKTIHLAWEFIFFIEKNSFTYKKVKTEIKWDKPPKDMIKLNCDGIFSSNNSAAGLGGAFRNSNGDWIMGFHNAIQAFSPTHAELMALLEGLKIAKEMNFINLEIETDCMDIIKLMYEDSNNFSDIIFECRWLMHQLKLPILKHNFREGNEVAHLMAKEAIKYPSST</sequence>
<keyword evidence="1" id="KW-1185">Reference proteome</keyword>